<dbReference type="InterPro" id="IPR047153">
    <property type="entry name" value="TRIM45/56/19-like"/>
</dbReference>
<dbReference type="Pfam" id="PF00643">
    <property type="entry name" value="zf-B_box"/>
    <property type="match status" value="1"/>
</dbReference>
<evidence type="ECO:0000259" key="3">
    <source>
        <dbReference type="PROSITE" id="PS50119"/>
    </source>
</evidence>
<dbReference type="EMBL" id="JAHBMH010000007">
    <property type="protein sequence ID" value="KAK1939599.1"/>
    <property type="molecule type" value="Genomic_DNA"/>
</dbReference>
<dbReference type="InterPro" id="IPR000315">
    <property type="entry name" value="Znf_B-box"/>
</dbReference>
<dbReference type="PROSITE" id="PS50003">
    <property type="entry name" value="PH_DOMAIN"/>
    <property type="match status" value="1"/>
</dbReference>
<evidence type="ECO:0000313" key="4">
    <source>
        <dbReference type="EMBL" id="KAK1939599.1"/>
    </source>
</evidence>
<dbReference type="InterPro" id="IPR001849">
    <property type="entry name" value="PH_domain"/>
</dbReference>
<feature type="domain" description="B box-type" evidence="3">
    <location>
        <begin position="151"/>
        <end position="197"/>
    </location>
</feature>
<dbReference type="AlphaFoldDB" id="A0AAD9GJC7"/>
<keyword evidence="1" id="KW-0479">Metal-binding</keyword>
<sequence length="864" mass="94929">MAESVLGGILNHGIDLGRMIKTDGTDLFSTYVNVTKDRLPHLADSVVDAFGQVLDIFDRPSNLRKPEFDTSALRPSRQIDLAEAHNDQSIEVNPPSTTGINTNIHVDYLAERTRAQYNATKASAPKSDDGCVTKATAEPKFVVTSASPCDTTARLCYECYLSLATIRCDSCAMHFCAICAVQRHSEGLNTTHKLVTSTSGKEANLTISDALAGDFSYGQMAAGPSGSFVGNMSKDLTIKIRPGESAYPMYDICSVHAGKPLKFACVQCHLLPVCEECAAGTHAGKDHKIVEIESAVADVKTLLGECLSAVVRRHNDLSLVLPELQQLSHASNVGLKNGTRSIRCGIQRTIDALKIKKTLGLQELVNMQQVGSAALNRLMHAGSTLNRYLKGSISQLESINGMQDAGVALNMFVDLRSNFEKLLFTDEEIPDLILEIPHWQLHSGNLPNLLASNESRLNVGMAKIVALTSYLRCQVRDSVKTIKQASGGAVASKELMETPQPHRLAERRTRGPGPALHVPGAENTLDIVSHSELKGIFLRRDSQRCSWRQRAVYLCDNRLFVLDSDLHAEDVPVESSIDLGAVTLRSFDDEDVLPVTKLQRVGHPNGFEITEHSGNAVRYWLFTSESTHTVMLWIARLGHVMKHLRDGREVAELTKAEKEKMGAVSEVETAAAASMQALHGATLELADTGFVADAAGEHKTCEDAHEPEYIHDDLNFRAVMDSLNKFKNESKSLYNKCFQPDRQLEVGRWEVQSLRNHAAALPHLDSVSVVDETPIQGCTPESRLIRGESISAGRYAMPEVVLQRSNSYVPQASVFSSESVKLPESLPKFKYSPEVKSPRSIHRIFSDLARRSRKEKGCDILDHH</sequence>
<evidence type="ECO:0000313" key="5">
    <source>
        <dbReference type="Proteomes" id="UP001195914"/>
    </source>
</evidence>
<reference evidence="4" key="1">
    <citation type="journal article" date="2014" name="Nucleic Acids Res.">
        <title>The evolutionary dynamics of variant antigen genes in Babesia reveal a history of genomic innovation underlying host-parasite interaction.</title>
        <authorList>
            <person name="Jackson A.P."/>
            <person name="Otto T.D."/>
            <person name="Darby A."/>
            <person name="Ramaprasad A."/>
            <person name="Xia D."/>
            <person name="Echaide I.E."/>
            <person name="Farber M."/>
            <person name="Gahlot S."/>
            <person name="Gamble J."/>
            <person name="Gupta D."/>
            <person name="Gupta Y."/>
            <person name="Jackson L."/>
            <person name="Malandrin L."/>
            <person name="Malas T.B."/>
            <person name="Moussa E."/>
            <person name="Nair M."/>
            <person name="Reid A.J."/>
            <person name="Sanders M."/>
            <person name="Sharma J."/>
            <person name="Tracey A."/>
            <person name="Quail M.A."/>
            <person name="Weir W."/>
            <person name="Wastling J.M."/>
            <person name="Hall N."/>
            <person name="Willadsen P."/>
            <person name="Lingelbach K."/>
            <person name="Shiels B."/>
            <person name="Tait A."/>
            <person name="Berriman M."/>
            <person name="Allred D.R."/>
            <person name="Pain A."/>
        </authorList>
    </citation>
    <scope>NUCLEOTIDE SEQUENCE</scope>
    <source>
        <strain evidence="4">1802A</strain>
    </source>
</reference>
<dbReference type="SUPFAM" id="SSF50729">
    <property type="entry name" value="PH domain-like"/>
    <property type="match status" value="1"/>
</dbReference>
<dbReference type="InterPro" id="IPR011993">
    <property type="entry name" value="PH-like_dom_sf"/>
</dbReference>
<feature type="domain" description="PH" evidence="2">
    <location>
        <begin position="530"/>
        <end position="642"/>
    </location>
</feature>
<dbReference type="CDD" id="cd00821">
    <property type="entry name" value="PH"/>
    <property type="match status" value="1"/>
</dbReference>
<dbReference type="PANTHER" id="PTHR25462">
    <property type="entry name" value="BONUS, ISOFORM C-RELATED"/>
    <property type="match status" value="1"/>
</dbReference>
<reference evidence="4" key="2">
    <citation type="submission" date="2021-05" db="EMBL/GenBank/DDBJ databases">
        <authorList>
            <person name="Pain A."/>
        </authorList>
    </citation>
    <scope>NUCLEOTIDE SEQUENCE</scope>
    <source>
        <strain evidence="4">1802A</strain>
    </source>
</reference>
<dbReference type="PROSITE" id="PS50119">
    <property type="entry name" value="ZF_BBOX"/>
    <property type="match status" value="1"/>
</dbReference>
<protein>
    <submittedName>
        <fullName evidence="4">Uncharacterized protein</fullName>
    </submittedName>
</protein>
<dbReference type="Proteomes" id="UP001195914">
    <property type="component" value="Unassembled WGS sequence"/>
</dbReference>
<proteinExistence type="predicted"/>
<comment type="caution">
    <text evidence="4">The sequence shown here is derived from an EMBL/GenBank/DDBJ whole genome shotgun (WGS) entry which is preliminary data.</text>
</comment>
<gene>
    <name evidence="4" type="ORF">X943_001419</name>
</gene>
<keyword evidence="5" id="KW-1185">Reference proteome</keyword>
<dbReference type="SMART" id="SM00233">
    <property type="entry name" value="PH"/>
    <property type="match status" value="1"/>
</dbReference>
<keyword evidence="1" id="KW-0862">Zinc</keyword>
<dbReference type="Gene3D" id="3.30.160.60">
    <property type="entry name" value="Classic Zinc Finger"/>
    <property type="match status" value="1"/>
</dbReference>
<keyword evidence="1" id="KW-0863">Zinc-finger</keyword>
<dbReference type="GO" id="GO:0061630">
    <property type="term" value="F:ubiquitin protein ligase activity"/>
    <property type="evidence" value="ECO:0007669"/>
    <property type="project" value="TreeGrafter"/>
</dbReference>
<dbReference type="Pfam" id="PF00169">
    <property type="entry name" value="PH"/>
    <property type="match status" value="1"/>
</dbReference>
<accession>A0AAD9GJC7</accession>
<dbReference type="SUPFAM" id="SSF57845">
    <property type="entry name" value="B-box zinc-binding domain"/>
    <property type="match status" value="1"/>
</dbReference>
<name>A0AAD9GJC7_BABDI</name>
<evidence type="ECO:0000256" key="1">
    <source>
        <dbReference type="PROSITE-ProRule" id="PRU00024"/>
    </source>
</evidence>
<dbReference type="PANTHER" id="PTHR25462:SF296">
    <property type="entry name" value="MEIOTIC P26, ISOFORM F"/>
    <property type="match status" value="1"/>
</dbReference>
<organism evidence="4 5">
    <name type="scientific">Babesia divergens</name>
    <dbReference type="NCBI Taxonomy" id="32595"/>
    <lineage>
        <taxon>Eukaryota</taxon>
        <taxon>Sar</taxon>
        <taxon>Alveolata</taxon>
        <taxon>Apicomplexa</taxon>
        <taxon>Aconoidasida</taxon>
        <taxon>Piroplasmida</taxon>
        <taxon>Babesiidae</taxon>
        <taxon>Babesia</taxon>
    </lineage>
</organism>
<dbReference type="Gene3D" id="2.30.29.30">
    <property type="entry name" value="Pleckstrin-homology domain (PH domain)/Phosphotyrosine-binding domain (PTB)"/>
    <property type="match status" value="1"/>
</dbReference>
<dbReference type="GO" id="GO:0008270">
    <property type="term" value="F:zinc ion binding"/>
    <property type="evidence" value="ECO:0007669"/>
    <property type="project" value="UniProtKB-KW"/>
</dbReference>
<evidence type="ECO:0000259" key="2">
    <source>
        <dbReference type="PROSITE" id="PS50003"/>
    </source>
</evidence>